<feature type="compositionally biased region" description="Basic and acidic residues" evidence="1">
    <location>
        <begin position="1"/>
        <end position="11"/>
    </location>
</feature>
<accession>A0A8R1EX24</accession>
<dbReference type="EnsemblMetazoa" id="CJA42512.1">
    <property type="protein sequence ID" value="CJA42512.1"/>
    <property type="gene ID" value="WBGene00218360"/>
</dbReference>
<feature type="region of interest" description="Disordered" evidence="1">
    <location>
        <begin position="1"/>
        <end position="26"/>
    </location>
</feature>
<feature type="compositionally biased region" description="Basic residues" evidence="1">
    <location>
        <begin position="12"/>
        <end position="23"/>
    </location>
</feature>
<evidence type="ECO:0000313" key="3">
    <source>
        <dbReference type="Proteomes" id="UP000005237"/>
    </source>
</evidence>
<keyword evidence="3" id="KW-1185">Reference proteome</keyword>
<protein>
    <submittedName>
        <fullName evidence="2">Uncharacterized protein</fullName>
    </submittedName>
</protein>
<feature type="region of interest" description="Disordered" evidence="1">
    <location>
        <begin position="60"/>
        <end position="79"/>
    </location>
</feature>
<dbReference type="Proteomes" id="UP000005237">
    <property type="component" value="Unassembled WGS sequence"/>
</dbReference>
<sequence length="79" mass="8929">MRTDGDGDGLWKKKKKKKKKKKTSLSEFLLQQSMTHSFTSPPPNITLCKTYHSHPSVYPSIHPSIGSHRIGSPCVRHKS</sequence>
<reference evidence="3" key="1">
    <citation type="submission" date="2010-08" db="EMBL/GenBank/DDBJ databases">
        <authorList>
            <consortium name="Caenorhabditis japonica Sequencing Consortium"/>
            <person name="Wilson R.K."/>
        </authorList>
    </citation>
    <scope>NUCLEOTIDE SEQUENCE [LARGE SCALE GENOMIC DNA]</scope>
    <source>
        <strain evidence="3">DF5081</strain>
    </source>
</reference>
<organism evidence="2 3">
    <name type="scientific">Caenorhabditis japonica</name>
    <dbReference type="NCBI Taxonomy" id="281687"/>
    <lineage>
        <taxon>Eukaryota</taxon>
        <taxon>Metazoa</taxon>
        <taxon>Ecdysozoa</taxon>
        <taxon>Nematoda</taxon>
        <taxon>Chromadorea</taxon>
        <taxon>Rhabditida</taxon>
        <taxon>Rhabditina</taxon>
        <taxon>Rhabditomorpha</taxon>
        <taxon>Rhabditoidea</taxon>
        <taxon>Rhabditidae</taxon>
        <taxon>Peloderinae</taxon>
        <taxon>Caenorhabditis</taxon>
    </lineage>
</organism>
<name>A0A8R1EX24_CAEJA</name>
<evidence type="ECO:0000256" key="1">
    <source>
        <dbReference type="SAM" id="MobiDB-lite"/>
    </source>
</evidence>
<reference evidence="2" key="2">
    <citation type="submission" date="2022-06" db="UniProtKB">
        <authorList>
            <consortium name="EnsemblMetazoa"/>
        </authorList>
    </citation>
    <scope>IDENTIFICATION</scope>
    <source>
        <strain evidence="2">DF5081</strain>
    </source>
</reference>
<proteinExistence type="predicted"/>
<evidence type="ECO:0000313" key="2">
    <source>
        <dbReference type="EnsemblMetazoa" id="CJA42512.1"/>
    </source>
</evidence>
<dbReference type="AlphaFoldDB" id="A0A8R1EX24"/>